<dbReference type="EMBL" id="BMDO01000014">
    <property type="protein sequence ID" value="GGI52552.1"/>
    <property type="molecule type" value="Genomic_DNA"/>
</dbReference>
<feature type="signal peptide" evidence="1">
    <location>
        <begin position="1"/>
        <end position="24"/>
    </location>
</feature>
<dbReference type="Proteomes" id="UP000662074">
    <property type="component" value="Unassembled WGS sequence"/>
</dbReference>
<organism evidence="2 3">
    <name type="scientific">Mucilaginibacter galii</name>
    <dbReference type="NCBI Taxonomy" id="2005073"/>
    <lineage>
        <taxon>Bacteria</taxon>
        <taxon>Pseudomonadati</taxon>
        <taxon>Bacteroidota</taxon>
        <taxon>Sphingobacteriia</taxon>
        <taxon>Sphingobacteriales</taxon>
        <taxon>Sphingobacteriaceae</taxon>
        <taxon>Mucilaginibacter</taxon>
    </lineage>
</organism>
<dbReference type="InterPro" id="IPR010321">
    <property type="entry name" value="DUF922"/>
</dbReference>
<accession>A0A917N4V4</accession>
<evidence type="ECO:0008006" key="4">
    <source>
        <dbReference type="Google" id="ProtNLM"/>
    </source>
</evidence>
<comment type="caution">
    <text evidence="2">The sequence shown here is derived from an EMBL/GenBank/DDBJ whole genome shotgun (WGS) entry which is preliminary data.</text>
</comment>
<keyword evidence="3" id="KW-1185">Reference proteome</keyword>
<proteinExistence type="predicted"/>
<reference evidence="2" key="2">
    <citation type="submission" date="2020-09" db="EMBL/GenBank/DDBJ databases">
        <authorList>
            <person name="Sun Q."/>
            <person name="Sedlacek I."/>
        </authorList>
    </citation>
    <scope>NUCLEOTIDE SEQUENCE</scope>
    <source>
        <strain evidence="2">CCM 8711</strain>
    </source>
</reference>
<name>A0A917N4V4_9SPHI</name>
<dbReference type="Pfam" id="PF06037">
    <property type="entry name" value="DUF922"/>
    <property type="match status" value="1"/>
</dbReference>
<evidence type="ECO:0000313" key="3">
    <source>
        <dbReference type="Proteomes" id="UP000662074"/>
    </source>
</evidence>
<evidence type="ECO:0000313" key="2">
    <source>
        <dbReference type="EMBL" id="GGI52552.1"/>
    </source>
</evidence>
<keyword evidence="1" id="KW-0732">Signal</keyword>
<sequence length="186" mass="21961">MMLRYVRLIFAALLFFIAATSAYAQQGYRLLTPNDFTGAVPPGSGFYVAHTSCDVTMKYDVQKYRGDYRLTFNISLLLNRDRSWINRQMVTNANMMDEVLRHEQGHYQIAYMMQQEMITELNRVRYTGDYQRQANDVFKRIDDKYRQMNADYDSDTQHMQNRKQQAAWVNYLNQEVARASNLAMNN</sequence>
<reference evidence="2" key="1">
    <citation type="journal article" date="2014" name="Int. J. Syst. Evol. Microbiol.">
        <title>Complete genome sequence of Corynebacterium casei LMG S-19264T (=DSM 44701T), isolated from a smear-ripened cheese.</title>
        <authorList>
            <consortium name="US DOE Joint Genome Institute (JGI-PGF)"/>
            <person name="Walter F."/>
            <person name="Albersmeier A."/>
            <person name="Kalinowski J."/>
            <person name="Ruckert C."/>
        </authorList>
    </citation>
    <scope>NUCLEOTIDE SEQUENCE</scope>
    <source>
        <strain evidence="2">CCM 8711</strain>
    </source>
</reference>
<gene>
    <name evidence="2" type="ORF">GCM10011425_37640</name>
</gene>
<evidence type="ECO:0000256" key="1">
    <source>
        <dbReference type="SAM" id="SignalP"/>
    </source>
</evidence>
<feature type="chain" id="PRO_5037248790" description="DUF922 domain-containing protein" evidence="1">
    <location>
        <begin position="25"/>
        <end position="186"/>
    </location>
</feature>
<protein>
    <recommendedName>
        <fullName evidence="4">DUF922 domain-containing protein</fullName>
    </recommendedName>
</protein>
<dbReference type="RefSeq" id="WP_188418664.1">
    <property type="nucleotide sequence ID" value="NZ_BMDO01000014.1"/>
</dbReference>
<dbReference type="AlphaFoldDB" id="A0A917N4V4"/>